<dbReference type="GO" id="GO:0005525">
    <property type="term" value="F:GTP binding"/>
    <property type="evidence" value="ECO:0007669"/>
    <property type="project" value="UniProtKB-KW"/>
</dbReference>
<comment type="similarity">
    <text evidence="2 10 11">Belongs to the TRAFAC class translation factor GTPase superfamily. Classic translation factor GTPase family. IF-2 subfamily.</text>
</comment>
<evidence type="ECO:0000256" key="5">
    <source>
        <dbReference type="ARBA" id="ARBA00022540"/>
    </source>
</evidence>
<evidence type="ECO:0000256" key="10">
    <source>
        <dbReference type="HAMAP-Rule" id="MF_00100"/>
    </source>
</evidence>
<keyword evidence="8 10" id="KW-0342">GTP-binding</keyword>
<dbReference type="HAMAP" id="MF_00100_B">
    <property type="entry name" value="IF_2_B"/>
    <property type="match status" value="1"/>
</dbReference>
<feature type="domain" description="Tr-type G" evidence="14">
    <location>
        <begin position="178"/>
        <end position="347"/>
    </location>
</feature>
<evidence type="ECO:0000259" key="14">
    <source>
        <dbReference type="PROSITE" id="PS51722"/>
    </source>
</evidence>
<dbReference type="PANTHER" id="PTHR43381:SF5">
    <property type="entry name" value="TR-TYPE G DOMAIN-CONTAINING PROTEIN"/>
    <property type="match status" value="1"/>
</dbReference>
<dbReference type="NCBIfam" id="TIGR00231">
    <property type="entry name" value="small_GTP"/>
    <property type="match status" value="1"/>
</dbReference>
<dbReference type="Pfam" id="PF22042">
    <property type="entry name" value="EF-G_D2"/>
    <property type="match status" value="1"/>
</dbReference>
<dbReference type="InterPro" id="IPR004161">
    <property type="entry name" value="EFTu-like_2"/>
</dbReference>
<dbReference type="GO" id="GO:0003743">
    <property type="term" value="F:translation initiation factor activity"/>
    <property type="evidence" value="ECO:0007669"/>
    <property type="project" value="UniProtKB-UniRule"/>
</dbReference>
<keyword evidence="7 10" id="KW-0648">Protein biosynthesis</keyword>
<protein>
    <recommendedName>
        <fullName evidence="3 10">Translation initiation factor IF-2</fullName>
    </recommendedName>
</protein>
<keyword evidence="5 10" id="KW-0396">Initiation factor</keyword>
<dbReference type="InterPro" id="IPR000178">
    <property type="entry name" value="TF_IF2_bacterial-like"/>
</dbReference>
<evidence type="ECO:0000256" key="4">
    <source>
        <dbReference type="ARBA" id="ARBA00022490"/>
    </source>
</evidence>
<dbReference type="InterPro" id="IPR000795">
    <property type="entry name" value="T_Tr_GTP-bd_dom"/>
</dbReference>
<keyword evidence="13" id="KW-0175">Coiled coil</keyword>
<feature type="binding site" evidence="10">
    <location>
        <begin position="233"/>
        <end position="237"/>
    </location>
    <ligand>
        <name>GTP</name>
        <dbReference type="ChEBI" id="CHEBI:37565"/>
    </ligand>
</feature>
<evidence type="ECO:0000256" key="13">
    <source>
        <dbReference type="SAM" id="Coils"/>
    </source>
</evidence>
<dbReference type="InterPro" id="IPR005225">
    <property type="entry name" value="Small_GTP-bd"/>
</dbReference>
<evidence type="ECO:0000256" key="8">
    <source>
        <dbReference type="ARBA" id="ARBA00023134"/>
    </source>
</evidence>
<feature type="binding site" evidence="10">
    <location>
        <begin position="287"/>
        <end position="290"/>
    </location>
    <ligand>
        <name>GTP</name>
        <dbReference type="ChEBI" id="CHEBI:37565"/>
    </ligand>
</feature>
<dbReference type="SUPFAM" id="SSF50447">
    <property type="entry name" value="Translation proteins"/>
    <property type="match status" value="2"/>
</dbReference>
<dbReference type="FunFam" id="2.40.30.10:FF:000007">
    <property type="entry name" value="Translation initiation factor IF-2"/>
    <property type="match status" value="1"/>
</dbReference>
<evidence type="ECO:0000256" key="12">
    <source>
        <dbReference type="RuleBase" id="RU000645"/>
    </source>
</evidence>
<dbReference type="GO" id="GO:0005737">
    <property type="term" value="C:cytoplasm"/>
    <property type="evidence" value="ECO:0007669"/>
    <property type="project" value="UniProtKB-SubCell"/>
</dbReference>
<evidence type="ECO:0000256" key="7">
    <source>
        <dbReference type="ARBA" id="ARBA00022917"/>
    </source>
</evidence>
<dbReference type="InterPro" id="IPR006847">
    <property type="entry name" value="IF2_N"/>
</dbReference>
<gene>
    <name evidence="10 15" type="primary">infB</name>
    <name evidence="15" type="ORF">JJB78_05170</name>
</gene>
<dbReference type="Proteomes" id="UP000668358">
    <property type="component" value="Unassembled WGS sequence"/>
</dbReference>
<dbReference type="InterPro" id="IPR015760">
    <property type="entry name" value="TIF_IF2"/>
</dbReference>
<evidence type="ECO:0000256" key="6">
    <source>
        <dbReference type="ARBA" id="ARBA00022741"/>
    </source>
</evidence>
<dbReference type="FunFam" id="2.40.30.10:FF:000008">
    <property type="entry name" value="Translation initiation factor IF-2"/>
    <property type="match status" value="1"/>
</dbReference>
<reference evidence="15 16" key="1">
    <citation type="submission" date="2020-12" db="EMBL/GenBank/DDBJ databases">
        <title>Comparative genomics of Clostridium perfringens reveals patterns of host-associated phylogenetic clades and virulence factors.</title>
        <authorList>
            <person name="Smith A.H."/>
            <person name="Geier R."/>
        </authorList>
    </citation>
    <scope>NUCLEOTIDE SEQUENCE [LARGE SCALE GENOMIC DNA]</scope>
    <source>
        <strain evidence="15 16">CHD15829P</strain>
    </source>
</reference>
<dbReference type="AlphaFoldDB" id="A0ABD4PLG9"/>
<evidence type="ECO:0000256" key="11">
    <source>
        <dbReference type="RuleBase" id="RU000644"/>
    </source>
</evidence>
<dbReference type="Gene3D" id="3.40.50.300">
    <property type="entry name" value="P-loop containing nucleotide triphosphate hydrolases"/>
    <property type="match status" value="1"/>
</dbReference>
<evidence type="ECO:0000313" key="16">
    <source>
        <dbReference type="Proteomes" id="UP000668358"/>
    </source>
</evidence>
<comment type="function">
    <text evidence="9 10 11">One of the essential components for the initiation of protein synthesis. Protects formylmethionyl-tRNA from spontaneous hydrolysis and promotes its binding to the 30S ribosomal subunits. Also involved in the hydrolysis of GTP during the formation of the 70S ribosomal complex.</text>
</comment>
<dbReference type="PANTHER" id="PTHR43381">
    <property type="entry name" value="TRANSLATION INITIATION FACTOR IF-2-RELATED"/>
    <property type="match status" value="1"/>
</dbReference>
<dbReference type="FunFam" id="3.40.50.300:FF:000019">
    <property type="entry name" value="Translation initiation factor IF-2"/>
    <property type="match status" value="1"/>
</dbReference>
<feature type="binding site" evidence="10">
    <location>
        <begin position="187"/>
        <end position="194"/>
    </location>
    <ligand>
        <name>GTP</name>
        <dbReference type="ChEBI" id="CHEBI:37565"/>
    </ligand>
</feature>
<dbReference type="Pfam" id="PF11987">
    <property type="entry name" value="IF-2"/>
    <property type="match status" value="1"/>
</dbReference>
<dbReference type="InterPro" id="IPR027417">
    <property type="entry name" value="P-loop_NTPase"/>
</dbReference>
<dbReference type="Gene3D" id="3.40.50.10050">
    <property type="entry name" value="Translation initiation factor IF- 2, domain 3"/>
    <property type="match status" value="1"/>
</dbReference>
<sequence>MSKIRVYELAKELRVPSKVLINVLMDEFGVEVKNHMSVIEDEDAALIKELLAGSEANSELVAEYEAELAEEVNNAAKKKKKRKKGSEDDNLEQDVEVIEIGKTITVKELAEKLNKPVNDVIKTLIFTGVMAAINQEIDFETAEKVAEKYEVAVYEKEEENTLEEFEEETDVEEENLAKRPPIITVMGHVDHGKTSLLDAIRKSKVTSTEAGGITQHIGAYTVEVNGETLTFLDTPGHEAFTAMRARGAQITDVVILVVAADDGIMPQTVEAINHCKAANVPMIVAINKMDREGANPDRVKQELTEHGLVVEDWGGDIIAVPVSAKTRENIDTLLEMVLLTSEMQELKADAGRKAKGTVVEAKLDKGRGAVATLLVQNGTLHMGDSIIVGSTYGRIRAMFDDSGKKIKSAGPSIPVEVLGLSEVPAAGDRFTVVKDEKTARNMAEARKEKIRQESFATSHRVSLEDLYSQIKEGSVKELSVIVKADVQGSVEAIKASLEKLSTDDVKVRVIHGAVGAISETDITLAAASNAIVIGFNVRPDNNSVAASERDGVEVKTYRVIYDAIEDIKSAMIGMLDPEYKEVVLGTAEIRATYKISNVGTIAGGYVLTGKLVRNADVRVIREGIVIFESKLASLKRFKDDVKEVNAGYECGFSVEKFNDIKEGDIIEAYTMEAVQRKEL</sequence>
<dbReference type="SUPFAM" id="SSF52156">
    <property type="entry name" value="Initiation factor IF2/eIF5b, domain 3"/>
    <property type="match status" value="1"/>
</dbReference>
<dbReference type="PROSITE" id="PS51722">
    <property type="entry name" value="G_TR_2"/>
    <property type="match status" value="1"/>
</dbReference>
<accession>A0ABD4PLG9</accession>
<dbReference type="InterPro" id="IPR044145">
    <property type="entry name" value="IF2_II"/>
</dbReference>
<dbReference type="Pfam" id="PF00009">
    <property type="entry name" value="GTP_EFTU"/>
    <property type="match status" value="1"/>
</dbReference>
<dbReference type="GO" id="GO:0003924">
    <property type="term" value="F:GTPase activity"/>
    <property type="evidence" value="ECO:0007669"/>
    <property type="project" value="UniProtKB-UniRule"/>
</dbReference>
<dbReference type="Gene3D" id="2.40.30.10">
    <property type="entry name" value="Translation factors"/>
    <property type="match status" value="2"/>
</dbReference>
<comment type="caution">
    <text evidence="15">The sequence shown here is derived from an EMBL/GenBank/DDBJ whole genome shotgun (WGS) entry which is preliminary data.</text>
</comment>
<dbReference type="InterPro" id="IPR036925">
    <property type="entry name" value="TIF_IF2_dom3_sf"/>
</dbReference>
<dbReference type="InterPro" id="IPR009000">
    <property type="entry name" value="Transl_B-barrel_sf"/>
</dbReference>
<dbReference type="InterPro" id="IPR023115">
    <property type="entry name" value="TIF_IF2_dom3"/>
</dbReference>
<dbReference type="NCBIfam" id="TIGR00487">
    <property type="entry name" value="IF-2"/>
    <property type="match status" value="1"/>
</dbReference>
<dbReference type="Pfam" id="PF03144">
    <property type="entry name" value="GTP_EFTU_D2"/>
    <property type="match status" value="1"/>
</dbReference>
<dbReference type="EMBL" id="JAENRE010000002">
    <property type="protein sequence ID" value="MBO3415914.1"/>
    <property type="molecule type" value="Genomic_DNA"/>
</dbReference>
<evidence type="ECO:0000313" key="15">
    <source>
        <dbReference type="EMBL" id="MBO3415914.1"/>
    </source>
</evidence>
<dbReference type="Gene3D" id="1.10.10.2480">
    <property type="match status" value="1"/>
</dbReference>
<name>A0ABD4PLG9_CLOPF</name>
<feature type="coiled-coil region" evidence="13">
    <location>
        <begin position="61"/>
        <end position="89"/>
    </location>
</feature>
<keyword evidence="4 10" id="KW-0963">Cytoplasm</keyword>
<dbReference type="PROSITE" id="PS01176">
    <property type="entry name" value="IF2"/>
    <property type="match status" value="1"/>
</dbReference>
<organism evidence="15 16">
    <name type="scientific">Clostridium perfringens</name>
    <dbReference type="NCBI Taxonomy" id="1502"/>
    <lineage>
        <taxon>Bacteria</taxon>
        <taxon>Bacillati</taxon>
        <taxon>Bacillota</taxon>
        <taxon>Clostridia</taxon>
        <taxon>Eubacteriales</taxon>
        <taxon>Clostridiaceae</taxon>
        <taxon>Clostridium</taxon>
    </lineage>
</organism>
<dbReference type="Pfam" id="PF04760">
    <property type="entry name" value="IF2_N"/>
    <property type="match status" value="2"/>
</dbReference>
<keyword evidence="6 10" id="KW-0547">Nucleotide-binding</keyword>
<proteinExistence type="inferred from homology"/>
<evidence type="ECO:0000256" key="2">
    <source>
        <dbReference type="ARBA" id="ARBA00007733"/>
    </source>
</evidence>
<evidence type="ECO:0000256" key="3">
    <source>
        <dbReference type="ARBA" id="ARBA00020675"/>
    </source>
</evidence>
<evidence type="ECO:0000256" key="9">
    <source>
        <dbReference type="ARBA" id="ARBA00025162"/>
    </source>
</evidence>
<dbReference type="FunFam" id="3.40.50.10050:FF:000001">
    <property type="entry name" value="Translation initiation factor IF-2"/>
    <property type="match status" value="1"/>
</dbReference>
<dbReference type="CDD" id="cd01887">
    <property type="entry name" value="IF2_eIF5B"/>
    <property type="match status" value="1"/>
</dbReference>
<dbReference type="InterPro" id="IPR053905">
    <property type="entry name" value="EF-G-like_DII"/>
</dbReference>
<evidence type="ECO:0000256" key="1">
    <source>
        <dbReference type="ARBA" id="ARBA00004496"/>
    </source>
</evidence>
<dbReference type="SUPFAM" id="SSF52540">
    <property type="entry name" value="P-loop containing nucleoside triphosphate hydrolases"/>
    <property type="match status" value="1"/>
</dbReference>
<dbReference type="CDD" id="cd03702">
    <property type="entry name" value="IF2_mtIF2_II"/>
    <property type="match status" value="1"/>
</dbReference>
<dbReference type="CDD" id="cd03692">
    <property type="entry name" value="mtIF2_IVc"/>
    <property type="match status" value="1"/>
</dbReference>
<dbReference type="RefSeq" id="WP_208345480.1">
    <property type="nucleotide sequence ID" value="NZ_JAENQG010000001.1"/>
</dbReference>
<feature type="region of interest" description="G-domain" evidence="10">
    <location>
        <begin position="181"/>
        <end position="329"/>
    </location>
</feature>
<comment type="subcellular location">
    <subcellularLocation>
        <location evidence="1 10 12">Cytoplasm</location>
    </subcellularLocation>
</comment>